<reference evidence="2 3" key="1">
    <citation type="submission" date="2016-03" db="EMBL/GenBank/DDBJ databases">
        <title>Acinetobacter genomospecies 28 strain ANC 4149.</title>
        <authorList>
            <person name="Radolfova-Krizova L."/>
            <person name="Nemec A."/>
        </authorList>
    </citation>
    <scope>NUCLEOTIDE SEQUENCE [LARGE SCALE GENOMIC DNA]</scope>
    <source>
        <strain evidence="2 3">ANC 4149</strain>
    </source>
</reference>
<evidence type="ECO:0000313" key="2">
    <source>
        <dbReference type="EMBL" id="KYQ71243.1"/>
    </source>
</evidence>
<dbReference type="RefSeq" id="WP_067670496.1">
    <property type="nucleotide sequence ID" value="NZ_CBCSIK010000002.1"/>
</dbReference>
<dbReference type="OrthoDB" id="6716816at2"/>
<accession>A0A151XZJ5</accession>
<protein>
    <submittedName>
        <fullName evidence="2">Molecular chaperone DnaJ</fullName>
    </submittedName>
</protein>
<evidence type="ECO:0000256" key="1">
    <source>
        <dbReference type="SAM" id="MobiDB-lite"/>
    </source>
</evidence>
<comment type="caution">
    <text evidence="2">The sequence shown here is derived from an EMBL/GenBank/DDBJ whole genome shotgun (WGS) entry which is preliminary data.</text>
</comment>
<evidence type="ECO:0000313" key="3">
    <source>
        <dbReference type="Proteomes" id="UP000076276"/>
    </source>
</evidence>
<name>A0A151XZJ5_9GAMM</name>
<gene>
    <name evidence="2" type="ORF">AZH43_15805</name>
</gene>
<feature type="compositionally biased region" description="Basic and acidic residues" evidence="1">
    <location>
        <begin position="181"/>
        <end position="193"/>
    </location>
</feature>
<feature type="region of interest" description="Disordered" evidence="1">
    <location>
        <begin position="174"/>
        <end position="193"/>
    </location>
</feature>
<dbReference type="Proteomes" id="UP000076276">
    <property type="component" value="Unassembled WGS sequence"/>
</dbReference>
<proteinExistence type="predicted"/>
<keyword evidence="3" id="KW-1185">Reference proteome</keyword>
<organism evidence="2 3">
    <name type="scientific">Acinetobacter pragensis</name>
    <dbReference type="NCBI Taxonomy" id="1806892"/>
    <lineage>
        <taxon>Bacteria</taxon>
        <taxon>Pseudomonadati</taxon>
        <taxon>Pseudomonadota</taxon>
        <taxon>Gammaproteobacteria</taxon>
        <taxon>Moraxellales</taxon>
        <taxon>Moraxellaceae</taxon>
        <taxon>Acinetobacter</taxon>
    </lineage>
</organism>
<dbReference type="AlphaFoldDB" id="A0A151XZJ5"/>
<dbReference type="STRING" id="1806892.AZH43_15805"/>
<sequence>MSLDLKISLLPETSQTLSPQHKKLNKLIDQIEQQKQDLALWQNAQTDIQSYIHLKLVPIYADLHGLWFKQMQALWQHLQQEDFSKADTAQIDTKLTKLAQTLKKSKNLNTAQMDLVTEVAQFYAQAKAHSQNKKKKKAKDTQQSFDEASQENTAELEDWQNHDWDAEQWNDVQDNEQYQQQREEHQRKRLQQKREQAERLAEQSLKTVYLKITAMIHPDREPDEAKKIKKTELFQVVSQAYDQQDLFYLLKLQLQLETNKGLSPKVLTDEHLKFYKMALEAQSQKLASQIDDITDSLHWSDRPKAKNMQVKDVYKVIDADVVALKEQVKWEKERLKYMGKVSGVEVLLENNVL</sequence>
<dbReference type="EMBL" id="LUAW01000031">
    <property type="protein sequence ID" value="KYQ71243.1"/>
    <property type="molecule type" value="Genomic_DNA"/>
</dbReference>
<feature type="compositionally biased region" description="Polar residues" evidence="1">
    <location>
        <begin position="144"/>
        <end position="153"/>
    </location>
</feature>
<feature type="region of interest" description="Disordered" evidence="1">
    <location>
        <begin position="128"/>
        <end position="154"/>
    </location>
</feature>